<feature type="domain" description="NADH:quinone oxidoreductase/Mrp antiporter transmembrane" evidence="18">
    <location>
        <begin position="102"/>
        <end position="385"/>
    </location>
</feature>
<keyword evidence="10 17" id="KW-0249">Electron transport</keyword>
<sequence length="442" mass="52199">MMKFIFMFLFMIFMMVGNKLVSFYFNLCYFMSFMVVGMYMYKDILWGAMSGGFGIDYYSIWLMILSIWILGLMMMCMGDTVDIIKMLVFLMLLVILVMFFISLDLFWFYFMFEVSLIPTFFLIIYWGSNVERLGASFYLMLYMMMISFPFLVYVYKIGMWGFTFKFSLMGLFLEYYNFSIWSFLMIFMSFFIKLPIYMFHIWLPKAHVEAPVYGSMILAGVLLKMGGYGLIRFFSMFIYGSVKFGYLVFSVSLIGSIFAGVICLVQIDMKSLVAYSSVVHMNFMLCSLLTYFKSGVVGSYIIMLSHGLCSSGMFYMVNLYYERSFSRLMFLNKGMLSKMPLMALFWFLLSIINFSFPFCMNFISEILTLMVLLNWDNFILLNLMMVCFISSAYSLYLYSYIQHNYFSYSENVYNFGVCKEYLVLIIHVYPLIFFMLNLVVFM</sequence>
<organism evidence="20">
    <name type="scientific">Vollenhovia emeryi</name>
    <name type="common">Ant</name>
    <dbReference type="NCBI Taxonomy" id="411798"/>
    <lineage>
        <taxon>Eukaryota</taxon>
        <taxon>Metazoa</taxon>
        <taxon>Ecdysozoa</taxon>
        <taxon>Arthropoda</taxon>
        <taxon>Hexapoda</taxon>
        <taxon>Insecta</taxon>
        <taxon>Pterygota</taxon>
        <taxon>Neoptera</taxon>
        <taxon>Endopterygota</taxon>
        <taxon>Hymenoptera</taxon>
        <taxon>Apocrita</taxon>
        <taxon>Aculeata</taxon>
        <taxon>Formicoidea</taxon>
        <taxon>Formicidae</taxon>
        <taxon>Myrmicinae</taxon>
        <taxon>Vollenhovia</taxon>
    </lineage>
</organism>
<feature type="transmembrane region" description="Helical" evidence="17">
    <location>
        <begin position="57"/>
        <end position="76"/>
    </location>
</feature>
<dbReference type="PANTHER" id="PTHR43507:SF20">
    <property type="entry name" value="NADH-UBIQUINONE OXIDOREDUCTASE CHAIN 4"/>
    <property type="match status" value="1"/>
</dbReference>
<evidence type="ECO:0000256" key="8">
    <source>
        <dbReference type="ARBA" id="ARBA00022692"/>
    </source>
</evidence>
<feature type="transmembrane region" description="Helical" evidence="17">
    <location>
        <begin position="107"/>
        <end position="127"/>
    </location>
</feature>
<keyword evidence="11 17" id="KW-1133">Transmembrane helix</keyword>
<dbReference type="GO" id="GO:0008137">
    <property type="term" value="F:NADH dehydrogenase (ubiquinone) activity"/>
    <property type="evidence" value="ECO:0007669"/>
    <property type="project" value="UniProtKB-UniRule"/>
</dbReference>
<dbReference type="GO" id="GO:0015990">
    <property type="term" value="P:electron transport coupled proton transport"/>
    <property type="evidence" value="ECO:0007669"/>
    <property type="project" value="TreeGrafter"/>
</dbReference>
<gene>
    <name evidence="20" type="primary">nad4</name>
</gene>
<keyword evidence="14 17" id="KW-0496">Mitochondrion</keyword>
<evidence type="ECO:0000256" key="17">
    <source>
        <dbReference type="RuleBase" id="RU003297"/>
    </source>
</evidence>
<evidence type="ECO:0000256" key="7">
    <source>
        <dbReference type="ARBA" id="ARBA00022660"/>
    </source>
</evidence>
<geneLocation type="mitochondrion" evidence="20"/>
<dbReference type="GO" id="GO:0048039">
    <property type="term" value="F:ubiquinone binding"/>
    <property type="evidence" value="ECO:0007669"/>
    <property type="project" value="TreeGrafter"/>
</dbReference>
<dbReference type="AlphaFoldDB" id="A0A160DR40"/>
<feature type="domain" description="NADH:ubiquinone oxidoreductase chain 4 N-terminal" evidence="19">
    <location>
        <begin position="1"/>
        <end position="101"/>
    </location>
</feature>
<evidence type="ECO:0000259" key="18">
    <source>
        <dbReference type="Pfam" id="PF00361"/>
    </source>
</evidence>
<feature type="transmembrane region" description="Helical" evidence="17">
    <location>
        <begin position="341"/>
        <end position="363"/>
    </location>
</feature>
<proteinExistence type="inferred from homology"/>
<evidence type="ECO:0000313" key="20">
    <source>
        <dbReference type="EMBL" id="ANA91974.1"/>
    </source>
</evidence>
<feature type="transmembrane region" description="Helical" evidence="17">
    <location>
        <begin position="139"/>
        <end position="158"/>
    </location>
</feature>
<dbReference type="InterPro" id="IPR000260">
    <property type="entry name" value="NADH4_N"/>
</dbReference>
<keyword evidence="7 17" id="KW-0679">Respiratory chain</keyword>
<evidence type="ECO:0000256" key="2">
    <source>
        <dbReference type="ARBA" id="ARBA00004225"/>
    </source>
</evidence>
<evidence type="ECO:0000256" key="1">
    <source>
        <dbReference type="ARBA" id="ARBA00003257"/>
    </source>
</evidence>
<dbReference type="Pfam" id="PF00361">
    <property type="entry name" value="Proton_antipo_M"/>
    <property type="match status" value="1"/>
</dbReference>
<comment type="similarity">
    <text evidence="3 17">Belongs to the complex I subunit 4 family.</text>
</comment>
<reference evidence="20" key="1">
    <citation type="journal article" date="2016" name="Conserv Genet Resour">
        <title>Characterization of the complete mitochondrial genome of the myrmicine ant Vollenhovia emeryi (Insecta: Hymenoptera: Formicidae).</title>
        <authorList>
            <person name="Liu N."/>
            <person name="Duan X.-Y."/>
            <person name="Qian Z.-Q."/>
            <person name="Wang X.-Y."/>
            <person name="Li X.-L."/>
            <person name="Ding M.-Y."/>
        </authorList>
    </citation>
    <scope>NUCLEOTIDE SEQUENCE</scope>
</reference>
<dbReference type="PANTHER" id="PTHR43507">
    <property type="entry name" value="NADH-UBIQUINONE OXIDOREDUCTASE CHAIN 4"/>
    <property type="match status" value="1"/>
</dbReference>
<keyword evidence="15 17" id="KW-0472">Membrane</keyword>
<dbReference type="EC" id="7.1.1.2" evidence="4 17"/>
<evidence type="ECO:0000256" key="16">
    <source>
        <dbReference type="ARBA" id="ARBA00049551"/>
    </source>
</evidence>
<feature type="transmembrane region" description="Helical" evidence="17">
    <location>
        <begin position="21"/>
        <end position="41"/>
    </location>
</feature>
<comment type="catalytic activity">
    <reaction evidence="16 17">
        <text>a ubiquinone + NADH + 5 H(+)(in) = a ubiquinol + NAD(+) + 4 H(+)(out)</text>
        <dbReference type="Rhea" id="RHEA:29091"/>
        <dbReference type="Rhea" id="RHEA-COMP:9565"/>
        <dbReference type="Rhea" id="RHEA-COMP:9566"/>
        <dbReference type="ChEBI" id="CHEBI:15378"/>
        <dbReference type="ChEBI" id="CHEBI:16389"/>
        <dbReference type="ChEBI" id="CHEBI:17976"/>
        <dbReference type="ChEBI" id="CHEBI:57540"/>
        <dbReference type="ChEBI" id="CHEBI:57945"/>
        <dbReference type="EC" id="7.1.1.2"/>
    </reaction>
</comment>
<evidence type="ECO:0000256" key="3">
    <source>
        <dbReference type="ARBA" id="ARBA00009025"/>
    </source>
</evidence>
<evidence type="ECO:0000256" key="15">
    <source>
        <dbReference type="ARBA" id="ARBA00023136"/>
    </source>
</evidence>
<keyword evidence="9" id="KW-1278">Translocase</keyword>
<dbReference type="InterPro" id="IPR001750">
    <property type="entry name" value="ND/Mrp_TM"/>
</dbReference>
<comment type="function">
    <text evidence="17">Core subunit of the mitochondrial membrane respiratory chain NADH dehydrogenase (Complex I) which catalyzes electron transfer from NADH through the respiratory chain, using ubiquinone as an electron acceptor. Essential for the catalytic activity and assembly of complex I.</text>
</comment>
<evidence type="ECO:0000256" key="14">
    <source>
        <dbReference type="ARBA" id="ARBA00023128"/>
    </source>
</evidence>
<evidence type="ECO:0000256" key="6">
    <source>
        <dbReference type="ARBA" id="ARBA00022448"/>
    </source>
</evidence>
<feature type="transmembrane region" description="Helical" evidence="17">
    <location>
        <begin position="378"/>
        <end position="401"/>
    </location>
</feature>
<feature type="transmembrane region" description="Helical" evidence="17">
    <location>
        <begin position="272"/>
        <end position="292"/>
    </location>
</feature>
<feature type="transmembrane region" description="Helical" evidence="17">
    <location>
        <begin position="244"/>
        <end position="265"/>
    </location>
</feature>
<dbReference type="EMBL" id="KU550061">
    <property type="protein sequence ID" value="ANA91974.1"/>
    <property type="molecule type" value="Genomic_DNA"/>
</dbReference>
<feature type="transmembrane region" description="Helical" evidence="17">
    <location>
        <begin position="215"/>
        <end position="238"/>
    </location>
</feature>
<evidence type="ECO:0000256" key="5">
    <source>
        <dbReference type="ARBA" id="ARBA00021006"/>
    </source>
</evidence>
<name>A0A160DR40_VOLEM</name>
<comment type="function">
    <text evidence="1">Core subunit of the mitochondrial membrane respiratory chain NADH dehydrogenase (Complex I) that is believed to belong to the minimal assembly required for catalysis. Complex I functions in the transfer of electrons from NADH to the respiratory chain. The immediate electron acceptor for the enzyme is believed to be ubiquinone.</text>
</comment>
<evidence type="ECO:0000256" key="4">
    <source>
        <dbReference type="ARBA" id="ARBA00012944"/>
    </source>
</evidence>
<evidence type="ECO:0000256" key="11">
    <source>
        <dbReference type="ARBA" id="ARBA00022989"/>
    </source>
</evidence>
<feature type="transmembrane region" description="Helical" evidence="17">
    <location>
        <begin position="178"/>
        <end position="203"/>
    </location>
</feature>
<evidence type="ECO:0000256" key="9">
    <source>
        <dbReference type="ARBA" id="ARBA00022967"/>
    </source>
</evidence>
<feature type="transmembrane region" description="Helical" evidence="17">
    <location>
        <begin position="83"/>
        <end position="101"/>
    </location>
</feature>
<feature type="transmembrane region" description="Helical" evidence="17">
    <location>
        <begin position="421"/>
        <end position="441"/>
    </location>
</feature>
<evidence type="ECO:0000256" key="12">
    <source>
        <dbReference type="ARBA" id="ARBA00023027"/>
    </source>
</evidence>
<keyword evidence="6 17" id="KW-0813">Transport</keyword>
<dbReference type="GO" id="GO:0031966">
    <property type="term" value="C:mitochondrial membrane"/>
    <property type="evidence" value="ECO:0007669"/>
    <property type="project" value="UniProtKB-SubCell"/>
</dbReference>
<keyword evidence="8 17" id="KW-0812">Transmembrane</keyword>
<keyword evidence="13 17" id="KW-0830">Ubiquinone</keyword>
<comment type="subcellular location">
    <subcellularLocation>
        <location evidence="2 17">Mitochondrion membrane</location>
        <topology evidence="2 17">Multi-pass membrane protein</topology>
    </subcellularLocation>
</comment>
<dbReference type="Pfam" id="PF01059">
    <property type="entry name" value="Oxidored_q5_N"/>
    <property type="match status" value="1"/>
</dbReference>
<keyword evidence="12 17" id="KW-0520">NAD</keyword>
<protein>
    <recommendedName>
        <fullName evidence="5 17">NADH-ubiquinone oxidoreductase chain 4</fullName>
        <ecNumber evidence="4 17">7.1.1.2</ecNumber>
    </recommendedName>
</protein>
<dbReference type="PRINTS" id="PR01437">
    <property type="entry name" value="NUOXDRDTASE4"/>
</dbReference>
<dbReference type="KEGG" id="vem:27912166"/>
<feature type="transmembrane region" description="Helical" evidence="17">
    <location>
        <begin position="298"/>
        <end position="321"/>
    </location>
</feature>
<evidence type="ECO:0000259" key="19">
    <source>
        <dbReference type="Pfam" id="PF01059"/>
    </source>
</evidence>
<dbReference type="GO" id="GO:0003954">
    <property type="term" value="F:NADH dehydrogenase activity"/>
    <property type="evidence" value="ECO:0007669"/>
    <property type="project" value="TreeGrafter"/>
</dbReference>
<evidence type="ECO:0000256" key="10">
    <source>
        <dbReference type="ARBA" id="ARBA00022982"/>
    </source>
</evidence>
<dbReference type="InterPro" id="IPR003918">
    <property type="entry name" value="NADH_UbQ_OxRdtase"/>
</dbReference>
<dbReference type="GO" id="GO:0042773">
    <property type="term" value="P:ATP synthesis coupled electron transport"/>
    <property type="evidence" value="ECO:0007669"/>
    <property type="project" value="InterPro"/>
</dbReference>
<accession>A0A160DR40</accession>
<evidence type="ECO:0000256" key="13">
    <source>
        <dbReference type="ARBA" id="ARBA00023075"/>
    </source>
</evidence>